<comment type="caution">
    <text evidence="3">The sequence shown here is derived from an EMBL/GenBank/DDBJ whole genome shotgun (WGS) entry which is preliminary data.</text>
</comment>
<feature type="transmembrane region" description="Helical" evidence="1">
    <location>
        <begin position="239"/>
        <end position="258"/>
    </location>
</feature>
<dbReference type="InterPro" id="IPR011415">
    <property type="entry name" value="SpmA_SpmB"/>
</dbReference>
<evidence type="ECO:0000313" key="3">
    <source>
        <dbReference type="EMBL" id="CAG9174427.1"/>
    </source>
</evidence>
<gene>
    <name evidence="3" type="ORF">LMG23992_02740</name>
</gene>
<feature type="transmembrane region" description="Helical" evidence="1">
    <location>
        <begin position="41"/>
        <end position="61"/>
    </location>
</feature>
<dbReference type="PIRSF" id="PIRSF036542">
    <property type="entry name" value="SpmA_SpmB"/>
    <property type="match status" value="1"/>
</dbReference>
<accession>A0ABM8X3F7</accession>
<name>A0ABM8X3F7_9BURK</name>
<keyword evidence="1" id="KW-0472">Membrane</keyword>
<evidence type="ECO:0000259" key="2">
    <source>
        <dbReference type="Pfam" id="PF07670"/>
    </source>
</evidence>
<dbReference type="EMBL" id="CAJZAI010000005">
    <property type="protein sequence ID" value="CAG9174427.1"/>
    <property type="molecule type" value="Genomic_DNA"/>
</dbReference>
<evidence type="ECO:0000313" key="4">
    <source>
        <dbReference type="Proteomes" id="UP000727654"/>
    </source>
</evidence>
<dbReference type="Proteomes" id="UP000727654">
    <property type="component" value="Unassembled WGS sequence"/>
</dbReference>
<dbReference type="PANTHER" id="PTHR35793:SF2">
    <property type="entry name" value="INNER MEMBRANE PROTEIN YJIG"/>
    <property type="match status" value="1"/>
</dbReference>
<dbReference type="RefSeq" id="WP_224080331.1">
    <property type="nucleotide sequence ID" value="NZ_CAJZAI010000005.1"/>
</dbReference>
<keyword evidence="1" id="KW-1133">Transmembrane helix</keyword>
<feature type="domain" description="Nucleoside transporter/FeoB GTPase Gate" evidence="2">
    <location>
        <begin position="282"/>
        <end position="384"/>
    </location>
</feature>
<keyword evidence="1" id="KW-0812">Transmembrane</keyword>
<keyword evidence="4" id="KW-1185">Reference proteome</keyword>
<feature type="transmembrane region" description="Helical" evidence="1">
    <location>
        <begin position="278"/>
        <end position="298"/>
    </location>
</feature>
<protein>
    <recommendedName>
        <fullName evidence="2">Nucleoside transporter/FeoB GTPase Gate domain-containing protein</fullName>
    </recommendedName>
</protein>
<dbReference type="PANTHER" id="PTHR35793">
    <property type="entry name" value="INNER MEMBRANE PROTEIN YJIG"/>
    <property type="match status" value="1"/>
</dbReference>
<feature type="transmembrane region" description="Helical" evidence="1">
    <location>
        <begin position="140"/>
        <end position="158"/>
    </location>
</feature>
<feature type="transmembrane region" description="Helical" evidence="1">
    <location>
        <begin position="390"/>
        <end position="413"/>
    </location>
</feature>
<evidence type="ECO:0000256" key="1">
    <source>
        <dbReference type="SAM" id="Phobius"/>
    </source>
</evidence>
<proteinExistence type="predicted"/>
<organism evidence="3 4">
    <name type="scientific">Cupriavidus laharis</name>
    <dbReference type="NCBI Taxonomy" id="151654"/>
    <lineage>
        <taxon>Bacteria</taxon>
        <taxon>Pseudomonadati</taxon>
        <taxon>Pseudomonadota</taxon>
        <taxon>Betaproteobacteria</taxon>
        <taxon>Burkholderiales</taxon>
        <taxon>Burkholderiaceae</taxon>
        <taxon>Cupriavidus</taxon>
    </lineage>
</organism>
<feature type="transmembrane region" description="Helical" evidence="1">
    <location>
        <begin position="209"/>
        <end position="227"/>
    </location>
</feature>
<feature type="domain" description="Nucleoside transporter/FeoB GTPase Gate" evidence="2">
    <location>
        <begin position="50"/>
        <end position="160"/>
    </location>
</feature>
<reference evidence="3 4" key="1">
    <citation type="submission" date="2021-08" db="EMBL/GenBank/DDBJ databases">
        <authorList>
            <person name="Peeters C."/>
        </authorList>
    </citation>
    <scope>NUCLEOTIDE SEQUENCE [LARGE SCALE GENOMIC DNA]</scope>
    <source>
        <strain evidence="3 4">LMG 23992</strain>
    </source>
</reference>
<sequence>MVLNFVWLGFFLTAFLAACIRLANGDLAVFPAMLASLFDSARTAFEISLGLAGVMSLWLGIMRIGERAGVVDAFARLVNPLLRHFFPGVPQGHPAQGAMMMNVSANLLGLDNAATPLGLNAMRELQTLNPRPEVATDAQIMFIVLNTAGLTLIPTSVIAMRQAVAIKQGLVGFNAADIFLPTLLATGGSFLAGLLAVAWVQRLNLFRPAVLVAFAFAALGVGGLLAWLRHAPPDQVSQLTALAGSGFILSLITVFLVCGAVRRVNVYEAFIDGAKEGFGVAVQIIPYLVAILVAIGLFRATGCMDVLMHGLTAGFAWLGLNTEFVPALPVGLMKILSGAGARGLMVDVMTTYGVNSFQGRLAAIIQGSTETTFYVMAVYFGSVNVRNTRHALGCALFADVAGLFCAVGAAYLFR</sequence>
<dbReference type="Pfam" id="PF07670">
    <property type="entry name" value="Gate"/>
    <property type="match status" value="2"/>
</dbReference>
<dbReference type="InterPro" id="IPR011642">
    <property type="entry name" value="Gate_dom"/>
</dbReference>
<dbReference type="InterPro" id="IPR052549">
    <property type="entry name" value="SpmB"/>
</dbReference>
<feature type="transmembrane region" description="Helical" evidence="1">
    <location>
        <begin position="178"/>
        <end position="200"/>
    </location>
</feature>